<gene>
    <name evidence="1" type="ORF">CDAUBV1_LOCUS12579</name>
</gene>
<name>A0AAV2TNJ1_CALDB</name>
<evidence type="ECO:0000313" key="1">
    <source>
        <dbReference type="EMBL" id="CAL5138061.1"/>
    </source>
</evidence>
<comment type="caution">
    <text evidence="1">The sequence shown here is derived from an EMBL/GenBank/DDBJ whole genome shotgun (WGS) entry which is preliminary data.</text>
</comment>
<sequence length="663" mass="75492">MTPHTTCSAVLWHGSATALLANTSTSHPQPFATPAARALQEATRSSQQAPPLTLQGRAPTTVLCCLLASIIRYQMVSASMASEANVDPRDRSIVSEFCHLLEKSKQLFNGIRDLPQHGHKQWKAYFGRTFDIYTKLWKYQQQHRQKLDEVYGLKRWQIGEVASKIGQLYHSYYLRTSDTHYLNESFAFFSAIRNRGYFSKANKEDRPDLMVKRLRYYARFILVCLLLRKMKLVHELLEEFTKQVEEYTAIYDPEDQLGWDLVVQEIREFVEGESLCSVANVDGSSTVITHRLNPFNTPQLEKFGSGYLQLSEVLIVGNCYEQTRFSELSLDMYRMLQTLERDPHDPLVSRNTNKLGGAGEALEGRLPAVTQMNGETNGPTRPANPHKYILYKPTFSQFNTIIAAAFKDVSATGAVLLYISADGIRAPTAKYGDEPHSGTVGYDCGGVVTNNRREQEFNVKPKKITYKEPHCIHPGDIYPYMRKPLFLIVDSDNSNAFRNFPNLFGQPFVCLLSPEVIPEKFDCLRRKGNIFTLFLHCPLTAFCFICGLSSVSLKVWDRAQSISDSILTECYHILTRSRSLDYSYCQFLADDFLRILVLRYCFCHLVLLLHRGFNGPSFYPSCHPPLPQSEILNSHLLQNLVLELACLFECRGMFAAPDDYSKE</sequence>
<dbReference type="Pfam" id="PF12070">
    <property type="entry name" value="SCAI"/>
    <property type="match status" value="1"/>
</dbReference>
<dbReference type="AlphaFoldDB" id="A0AAV2TNJ1"/>
<dbReference type="EMBL" id="CAXLJL010000467">
    <property type="protein sequence ID" value="CAL5138061.1"/>
    <property type="molecule type" value="Genomic_DNA"/>
</dbReference>
<dbReference type="GO" id="GO:0006351">
    <property type="term" value="P:DNA-templated transcription"/>
    <property type="evidence" value="ECO:0007669"/>
    <property type="project" value="InterPro"/>
</dbReference>
<organism evidence="1 2">
    <name type="scientific">Calicophoron daubneyi</name>
    <name type="common">Rumen fluke</name>
    <name type="synonym">Paramphistomum daubneyi</name>
    <dbReference type="NCBI Taxonomy" id="300641"/>
    <lineage>
        <taxon>Eukaryota</taxon>
        <taxon>Metazoa</taxon>
        <taxon>Spiralia</taxon>
        <taxon>Lophotrochozoa</taxon>
        <taxon>Platyhelminthes</taxon>
        <taxon>Trematoda</taxon>
        <taxon>Digenea</taxon>
        <taxon>Plagiorchiida</taxon>
        <taxon>Pronocephalata</taxon>
        <taxon>Paramphistomoidea</taxon>
        <taxon>Paramphistomidae</taxon>
        <taxon>Calicophoron</taxon>
    </lineage>
</organism>
<evidence type="ECO:0008006" key="3">
    <source>
        <dbReference type="Google" id="ProtNLM"/>
    </source>
</evidence>
<accession>A0AAV2TNJ1</accession>
<dbReference type="PANTHER" id="PTHR21243">
    <property type="entry name" value="PROTEIN SCAI"/>
    <property type="match status" value="1"/>
</dbReference>
<protein>
    <recommendedName>
        <fullName evidence="3">Protein SCAI</fullName>
    </recommendedName>
</protein>
<dbReference type="Proteomes" id="UP001497525">
    <property type="component" value="Unassembled WGS sequence"/>
</dbReference>
<dbReference type="GO" id="GO:0003714">
    <property type="term" value="F:transcription corepressor activity"/>
    <property type="evidence" value="ECO:0007669"/>
    <property type="project" value="InterPro"/>
</dbReference>
<evidence type="ECO:0000313" key="2">
    <source>
        <dbReference type="Proteomes" id="UP001497525"/>
    </source>
</evidence>
<proteinExistence type="predicted"/>
<reference evidence="1" key="1">
    <citation type="submission" date="2024-06" db="EMBL/GenBank/DDBJ databases">
        <authorList>
            <person name="Liu X."/>
            <person name="Lenzi L."/>
            <person name="Haldenby T S."/>
            <person name="Uol C."/>
        </authorList>
    </citation>
    <scope>NUCLEOTIDE SEQUENCE</scope>
</reference>
<dbReference type="InterPro" id="IPR022709">
    <property type="entry name" value="SCAI"/>
</dbReference>